<keyword evidence="1" id="KW-0560">Oxidoreductase</keyword>
<dbReference type="PANTHER" id="PTHR21363">
    <property type="entry name" value="PREPHENATE DEHYDROGENASE"/>
    <property type="match status" value="1"/>
</dbReference>
<dbReference type="OrthoDB" id="9800497at2"/>
<dbReference type="InterPro" id="IPR008927">
    <property type="entry name" value="6-PGluconate_DH-like_C_sf"/>
</dbReference>
<dbReference type="SUPFAM" id="SSF51735">
    <property type="entry name" value="NAD(P)-binding Rossmann-fold domains"/>
    <property type="match status" value="1"/>
</dbReference>
<comment type="caution">
    <text evidence="3">The sequence shown here is derived from an EMBL/GenBank/DDBJ whole genome shotgun (WGS) entry which is preliminary data.</text>
</comment>
<dbReference type="InterPro" id="IPR003099">
    <property type="entry name" value="Prephen_DH"/>
</dbReference>
<dbReference type="InterPro" id="IPR036291">
    <property type="entry name" value="NAD(P)-bd_dom_sf"/>
</dbReference>
<reference evidence="3 4" key="1">
    <citation type="submission" date="2018-04" db="EMBL/GenBank/DDBJ databases">
        <title>Genomic Encyclopedia of Archaeal and Bacterial Type Strains, Phase II (KMG-II): from individual species to whole genera.</title>
        <authorList>
            <person name="Goeker M."/>
        </authorList>
    </citation>
    <scope>NUCLEOTIDE SEQUENCE [LARGE SCALE GENOMIC DNA]</scope>
    <source>
        <strain evidence="3 4">DSM 29329</strain>
    </source>
</reference>
<dbReference type="InterPro" id="IPR050812">
    <property type="entry name" value="Preph/Arog_dehydrog"/>
</dbReference>
<dbReference type="Gene3D" id="3.40.50.720">
    <property type="entry name" value="NAD(P)-binding Rossmann-like Domain"/>
    <property type="match status" value="1"/>
</dbReference>
<organism evidence="3 4">
    <name type="scientific">Allosediminivita pacifica</name>
    <dbReference type="NCBI Taxonomy" id="1267769"/>
    <lineage>
        <taxon>Bacteria</taxon>
        <taxon>Pseudomonadati</taxon>
        <taxon>Pseudomonadota</taxon>
        <taxon>Alphaproteobacteria</taxon>
        <taxon>Rhodobacterales</taxon>
        <taxon>Paracoccaceae</taxon>
        <taxon>Allosediminivita</taxon>
    </lineage>
</organism>
<dbReference type="AlphaFoldDB" id="A0A2T6B9N7"/>
<proteinExistence type="predicted"/>
<feature type="domain" description="Prephenate/arogenate dehydrogenase" evidence="2">
    <location>
        <begin position="6"/>
        <end position="249"/>
    </location>
</feature>
<name>A0A2T6B9N7_9RHOB</name>
<evidence type="ECO:0000259" key="2">
    <source>
        <dbReference type="PROSITE" id="PS51176"/>
    </source>
</evidence>
<evidence type="ECO:0000313" key="4">
    <source>
        <dbReference type="Proteomes" id="UP000244069"/>
    </source>
</evidence>
<dbReference type="PROSITE" id="PS51176">
    <property type="entry name" value="PDH_ADH"/>
    <property type="match status" value="1"/>
</dbReference>
<dbReference type="RefSeq" id="WP_107974133.1">
    <property type="nucleotide sequence ID" value="NZ_BMEZ01000001.1"/>
</dbReference>
<keyword evidence="4" id="KW-1185">Reference proteome</keyword>
<dbReference type="PANTHER" id="PTHR21363:SF0">
    <property type="entry name" value="PREPHENATE DEHYDROGENASE [NADP(+)]"/>
    <property type="match status" value="1"/>
</dbReference>
<gene>
    <name evidence="3" type="ORF">C8N44_10131</name>
</gene>
<dbReference type="Proteomes" id="UP000244069">
    <property type="component" value="Unassembled WGS sequence"/>
</dbReference>
<dbReference type="Pfam" id="PF02153">
    <property type="entry name" value="PDH_N"/>
    <property type="match status" value="1"/>
</dbReference>
<dbReference type="GO" id="GO:0006571">
    <property type="term" value="P:tyrosine biosynthetic process"/>
    <property type="evidence" value="ECO:0007669"/>
    <property type="project" value="InterPro"/>
</dbReference>
<dbReference type="InterPro" id="IPR046826">
    <property type="entry name" value="PDH_N"/>
</dbReference>
<dbReference type="GO" id="GO:0070403">
    <property type="term" value="F:NAD+ binding"/>
    <property type="evidence" value="ECO:0007669"/>
    <property type="project" value="InterPro"/>
</dbReference>
<dbReference type="SUPFAM" id="SSF48179">
    <property type="entry name" value="6-phosphogluconate dehydrogenase C-terminal domain-like"/>
    <property type="match status" value="1"/>
</dbReference>
<protein>
    <submittedName>
        <fullName evidence="3">Prephenate dehydrogenase</fullName>
    </submittedName>
</protein>
<dbReference type="GO" id="GO:0008977">
    <property type="term" value="F:prephenate dehydrogenase (NAD+) activity"/>
    <property type="evidence" value="ECO:0007669"/>
    <property type="project" value="InterPro"/>
</dbReference>
<evidence type="ECO:0000256" key="1">
    <source>
        <dbReference type="ARBA" id="ARBA00023002"/>
    </source>
</evidence>
<sequence>MTDTRPSLTIIGFGAFGRLLAHHLAPHASLTILDADPTARDAARARGLDVLTDPSALTADIVVLAVPLPALGTCLAQIAPHLRPGQIVADTCSIKEAPARLMRELLPKHVEVLATHPMFGPNSAGKDLRGQQLVLCPVRGKRWRRLGALLRRGLGLQVIVTTPTEHDRQAAVTQGLTHLLARAFSMLGDQPRIRTRSFALMSDALAMVAGDAPEVFEAVTRQNPHVLPLARDFTQKLKALGETALTSGD</sequence>
<dbReference type="EMBL" id="QBKN01000001">
    <property type="protein sequence ID" value="PTX52742.1"/>
    <property type="molecule type" value="Genomic_DNA"/>
</dbReference>
<dbReference type="GO" id="GO:0004665">
    <property type="term" value="F:prephenate dehydrogenase (NADP+) activity"/>
    <property type="evidence" value="ECO:0007669"/>
    <property type="project" value="InterPro"/>
</dbReference>
<accession>A0A2T6B9N7</accession>
<evidence type="ECO:0000313" key="3">
    <source>
        <dbReference type="EMBL" id="PTX52742.1"/>
    </source>
</evidence>